<dbReference type="AlphaFoldDB" id="A0A645J3T5"/>
<sequence length="153" mass="17670">MNYYCIVPENITEGEHKYVIIKASESMKKLQSESEKEFAQYRTEKLSKISQIPAKAYSIEQADGKYFINIDRTKLPESMRNAVYYGQSGVSDKDYSNDIERTLGKFFTSTTAHRKNGEFIDGEPIELMEYEYNMFTLLDENEDIVGVTVLNVN</sequence>
<evidence type="ECO:0000313" key="1">
    <source>
        <dbReference type="EMBL" id="MPN57780.1"/>
    </source>
</evidence>
<gene>
    <name evidence="1" type="ORF">SDC9_205474</name>
</gene>
<proteinExistence type="predicted"/>
<comment type="caution">
    <text evidence="1">The sequence shown here is derived from an EMBL/GenBank/DDBJ whole genome shotgun (WGS) entry which is preliminary data.</text>
</comment>
<dbReference type="EMBL" id="VSSQ01129754">
    <property type="protein sequence ID" value="MPN57780.1"/>
    <property type="molecule type" value="Genomic_DNA"/>
</dbReference>
<protein>
    <submittedName>
        <fullName evidence="1">Uncharacterized protein</fullName>
    </submittedName>
</protein>
<reference evidence="1" key="1">
    <citation type="submission" date="2019-08" db="EMBL/GenBank/DDBJ databases">
        <authorList>
            <person name="Kucharzyk K."/>
            <person name="Murdoch R.W."/>
            <person name="Higgins S."/>
            <person name="Loffler F."/>
        </authorList>
    </citation>
    <scope>NUCLEOTIDE SEQUENCE</scope>
</reference>
<accession>A0A645J3T5</accession>
<organism evidence="1">
    <name type="scientific">bioreactor metagenome</name>
    <dbReference type="NCBI Taxonomy" id="1076179"/>
    <lineage>
        <taxon>unclassified sequences</taxon>
        <taxon>metagenomes</taxon>
        <taxon>ecological metagenomes</taxon>
    </lineage>
</organism>
<name>A0A645J3T5_9ZZZZ</name>